<gene>
    <name evidence="1" type="ORF">C1SCF055_LOCUS40950</name>
</gene>
<protein>
    <submittedName>
        <fullName evidence="1">Uncharacterized protein</fullName>
    </submittedName>
</protein>
<reference evidence="1" key="1">
    <citation type="submission" date="2022-10" db="EMBL/GenBank/DDBJ databases">
        <authorList>
            <person name="Chen Y."/>
            <person name="Dougan E. K."/>
            <person name="Chan C."/>
            <person name="Rhodes N."/>
            <person name="Thang M."/>
        </authorList>
    </citation>
    <scope>NUCLEOTIDE SEQUENCE</scope>
</reference>
<comment type="caution">
    <text evidence="1">The sequence shown here is derived from an EMBL/GenBank/DDBJ whole genome shotgun (WGS) entry which is preliminary data.</text>
</comment>
<dbReference type="Proteomes" id="UP001152797">
    <property type="component" value="Unassembled WGS sequence"/>
</dbReference>
<dbReference type="EMBL" id="CAMXCT020006570">
    <property type="protein sequence ID" value="CAL1169565.1"/>
    <property type="molecule type" value="Genomic_DNA"/>
</dbReference>
<organism evidence="1">
    <name type="scientific">Cladocopium goreaui</name>
    <dbReference type="NCBI Taxonomy" id="2562237"/>
    <lineage>
        <taxon>Eukaryota</taxon>
        <taxon>Sar</taxon>
        <taxon>Alveolata</taxon>
        <taxon>Dinophyceae</taxon>
        <taxon>Suessiales</taxon>
        <taxon>Symbiodiniaceae</taxon>
        <taxon>Cladocopium</taxon>
    </lineage>
</organism>
<keyword evidence="3" id="KW-1185">Reference proteome</keyword>
<evidence type="ECO:0000313" key="3">
    <source>
        <dbReference type="Proteomes" id="UP001152797"/>
    </source>
</evidence>
<evidence type="ECO:0000313" key="2">
    <source>
        <dbReference type="EMBL" id="CAL4803502.1"/>
    </source>
</evidence>
<dbReference type="OrthoDB" id="431798at2759"/>
<accession>A0A9P1DTT1</accession>
<dbReference type="EMBL" id="CAMXCT010006570">
    <property type="protein sequence ID" value="CAI4016190.1"/>
    <property type="molecule type" value="Genomic_DNA"/>
</dbReference>
<dbReference type="AlphaFoldDB" id="A0A9P1DTT1"/>
<evidence type="ECO:0000313" key="1">
    <source>
        <dbReference type="EMBL" id="CAI4016190.1"/>
    </source>
</evidence>
<name>A0A9P1DTT1_9DINO</name>
<dbReference type="EMBL" id="CAMXCT030006570">
    <property type="protein sequence ID" value="CAL4803502.1"/>
    <property type="molecule type" value="Genomic_DNA"/>
</dbReference>
<sequence>MFLKEDRVEALLPQVLKNPRASKAHQAFLETWEACGLPPQTLSQVVGGVYCDGPPEPLLEEPERQRATDPSLWQLVYIPPVFDATGMEIMCFDSLEEAQTKLNSLKLGEIDEGGGIIFKNKEPVAEKLVLKYMEKEDFLGFLEEATKTPEKFEPTETDEIKAIEESLLDRLNELSKLAPDIGKLKVEYEAIEEKPKIVYGKPSMSLVELSRLFPDLVTLGGCAKPKPAP</sequence>
<proteinExistence type="predicted"/>
<reference evidence="2 3" key="2">
    <citation type="submission" date="2024-05" db="EMBL/GenBank/DDBJ databases">
        <authorList>
            <person name="Chen Y."/>
            <person name="Shah S."/>
            <person name="Dougan E. K."/>
            <person name="Thang M."/>
            <person name="Chan C."/>
        </authorList>
    </citation>
    <scope>NUCLEOTIDE SEQUENCE [LARGE SCALE GENOMIC DNA]</scope>
</reference>